<evidence type="ECO:0000313" key="1">
    <source>
        <dbReference type="EMBL" id="GGN47386.1"/>
    </source>
</evidence>
<gene>
    <name evidence="1" type="ORF">GCM10011349_15630</name>
</gene>
<protein>
    <submittedName>
        <fullName evidence="1">Uncharacterized protein</fullName>
    </submittedName>
</protein>
<evidence type="ECO:0000313" key="2">
    <source>
        <dbReference type="Proteomes" id="UP000605099"/>
    </source>
</evidence>
<accession>A0ABQ2JL73</accession>
<comment type="caution">
    <text evidence="1">The sequence shown here is derived from an EMBL/GenBank/DDBJ whole genome shotgun (WGS) entry which is preliminary data.</text>
</comment>
<sequence>MTAFAACLFAFAALISAGIIAASWRRHGKRALSLRGELKACPGEMAINWKSIERRRYPGPFALRMDRAVRPVRQNTPAQGLEWPGLALAA</sequence>
<organism evidence="1 2">
    <name type="scientific">Novosphingobium indicum</name>
    <dbReference type="NCBI Taxonomy" id="462949"/>
    <lineage>
        <taxon>Bacteria</taxon>
        <taxon>Pseudomonadati</taxon>
        <taxon>Pseudomonadota</taxon>
        <taxon>Alphaproteobacteria</taxon>
        <taxon>Sphingomonadales</taxon>
        <taxon>Sphingomonadaceae</taxon>
        <taxon>Novosphingobium</taxon>
    </lineage>
</organism>
<dbReference type="EMBL" id="BMLK01000006">
    <property type="protein sequence ID" value="GGN47386.1"/>
    <property type="molecule type" value="Genomic_DNA"/>
</dbReference>
<keyword evidence="2" id="KW-1185">Reference proteome</keyword>
<reference evidence="2" key="1">
    <citation type="journal article" date="2019" name="Int. J. Syst. Evol. Microbiol.">
        <title>The Global Catalogue of Microorganisms (GCM) 10K type strain sequencing project: providing services to taxonomists for standard genome sequencing and annotation.</title>
        <authorList>
            <consortium name="The Broad Institute Genomics Platform"/>
            <consortium name="The Broad Institute Genome Sequencing Center for Infectious Disease"/>
            <person name="Wu L."/>
            <person name="Ma J."/>
        </authorList>
    </citation>
    <scope>NUCLEOTIDE SEQUENCE [LARGE SCALE GENOMIC DNA]</scope>
    <source>
        <strain evidence="2">CGMCC 1.6784</strain>
    </source>
</reference>
<name>A0ABQ2JL73_9SPHN</name>
<dbReference type="Proteomes" id="UP000605099">
    <property type="component" value="Unassembled WGS sequence"/>
</dbReference>
<proteinExistence type="predicted"/>